<comment type="caution">
    <text evidence="3">The sequence shown here is derived from an EMBL/GenBank/DDBJ whole genome shotgun (WGS) entry which is preliminary data.</text>
</comment>
<dbReference type="Pfam" id="PF00300">
    <property type="entry name" value="His_Phos_1"/>
    <property type="match status" value="1"/>
</dbReference>
<keyword evidence="4" id="KW-1185">Reference proteome</keyword>
<dbReference type="CDD" id="cd07067">
    <property type="entry name" value="HP_PGM_like"/>
    <property type="match status" value="1"/>
</dbReference>
<sequence length="208" mass="23055">MSDSKTVYLVRHGQTPWTAAERVQGWAPVPLTEAGREQLRATGAYLDDRLPDEPVGIETSDLRRASESAEVVADCLGERATITSHEALRERDFGVLQGLDDDRYHRVKRDHTGDGADSLLRAPERGESWRAVETRTLERWADMLDEMALGESRVLVSHTGPLYCILAAVSNRRLEAEMRATDLPEGGAFEVAIEDGESRLVGEGWAPE</sequence>
<dbReference type="InterPro" id="IPR013078">
    <property type="entry name" value="His_Pase_superF_clade-1"/>
</dbReference>
<dbReference type="EMBL" id="JBHUCZ010000002">
    <property type="protein sequence ID" value="MFD1567035.1"/>
    <property type="molecule type" value="Genomic_DNA"/>
</dbReference>
<evidence type="ECO:0000313" key="3">
    <source>
        <dbReference type="EMBL" id="MFD1567035.1"/>
    </source>
</evidence>
<dbReference type="Proteomes" id="UP001597139">
    <property type="component" value="Unassembled WGS sequence"/>
</dbReference>
<dbReference type="PANTHER" id="PTHR48100:SF1">
    <property type="entry name" value="HISTIDINE PHOSPHATASE FAMILY PROTEIN-RELATED"/>
    <property type="match status" value="1"/>
</dbReference>
<evidence type="ECO:0000256" key="1">
    <source>
        <dbReference type="PIRSR" id="PIRSR613078-1"/>
    </source>
</evidence>
<dbReference type="Gene3D" id="3.40.50.1240">
    <property type="entry name" value="Phosphoglycerate mutase-like"/>
    <property type="match status" value="1"/>
</dbReference>
<organism evidence="3 4">
    <name type="scientific">Halolamina litorea</name>
    <dbReference type="NCBI Taxonomy" id="1515593"/>
    <lineage>
        <taxon>Archaea</taxon>
        <taxon>Methanobacteriati</taxon>
        <taxon>Methanobacteriota</taxon>
        <taxon>Stenosarchaea group</taxon>
        <taxon>Halobacteria</taxon>
        <taxon>Halobacteriales</taxon>
        <taxon>Haloferacaceae</taxon>
    </lineage>
</organism>
<dbReference type="SUPFAM" id="SSF53254">
    <property type="entry name" value="Phosphoglycerate mutase-like"/>
    <property type="match status" value="1"/>
</dbReference>
<dbReference type="RefSeq" id="WP_267646522.1">
    <property type="nucleotide sequence ID" value="NZ_JANHGR010000001.1"/>
</dbReference>
<feature type="active site" description="Proton donor/acceptor" evidence="1">
    <location>
        <position position="90"/>
    </location>
</feature>
<reference evidence="3 4" key="1">
    <citation type="journal article" date="2019" name="Int. J. Syst. Evol. Microbiol.">
        <title>The Global Catalogue of Microorganisms (GCM) 10K type strain sequencing project: providing services to taxonomists for standard genome sequencing and annotation.</title>
        <authorList>
            <consortium name="The Broad Institute Genomics Platform"/>
            <consortium name="The Broad Institute Genome Sequencing Center for Infectious Disease"/>
            <person name="Wu L."/>
            <person name="Ma J."/>
        </authorList>
    </citation>
    <scope>NUCLEOTIDE SEQUENCE [LARGE SCALE GENOMIC DNA]</scope>
    <source>
        <strain evidence="3 4">CGMCC 1.12859</strain>
    </source>
</reference>
<evidence type="ECO:0000313" key="4">
    <source>
        <dbReference type="Proteomes" id="UP001597139"/>
    </source>
</evidence>
<dbReference type="InterPro" id="IPR029033">
    <property type="entry name" value="His_PPase_superfam"/>
</dbReference>
<gene>
    <name evidence="3" type="ORF">ACFSAU_05990</name>
</gene>
<proteinExistence type="predicted"/>
<feature type="binding site" evidence="2">
    <location>
        <position position="64"/>
    </location>
    <ligand>
        <name>substrate</name>
    </ligand>
</feature>
<feature type="active site" description="Tele-phosphohistidine intermediate" evidence="1">
    <location>
        <position position="12"/>
    </location>
</feature>
<dbReference type="AlphaFoldDB" id="A0ABD6BQV2"/>
<evidence type="ECO:0000256" key="2">
    <source>
        <dbReference type="PIRSR" id="PIRSR613078-2"/>
    </source>
</evidence>
<accession>A0ABD6BQV2</accession>
<name>A0ABD6BQV2_9EURY</name>
<dbReference type="SMART" id="SM00855">
    <property type="entry name" value="PGAM"/>
    <property type="match status" value="1"/>
</dbReference>
<dbReference type="InterPro" id="IPR050275">
    <property type="entry name" value="PGM_Phosphatase"/>
</dbReference>
<protein>
    <submittedName>
        <fullName evidence="3">Histidine phosphatase family protein</fullName>
    </submittedName>
</protein>
<dbReference type="PANTHER" id="PTHR48100">
    <property type="entry name" value="BROAD-SPECIFICITY PHOSPHATASE YOR283W-RELATED"/>
    <property type="match status" value="1"/>
</dbReference>